<dbReference type="KEGG" id="psco:LY89DRAFT_683482"/>
<evidence type="ECO:0000313" key="1">
    <source>
        <dbReference type="EMBL" id="KUJ18525.1"/>
    </source>
</evidence>
<dbReference type="EMBL" id="KQ947412">
    <property type="protein sequence ID" value="KUJ18525.1"/>
    <property type="molecule type" value="Genomic_DNA"/>
</dbReference>
<protein>
    <submittedName>
        <fullName evidence="1">Uncharacterized protein</fullName>
    </submittedName>
</protein>
<proteinExistence type="predicted"/>
<accession>A0A194XEB2</accession>
<name>A0A194XEB2_MOLSC</name>
<dbReference type="InParanoid" id="A0A194XEB2"/>
<dbReference type="Proteomes" id="UP000070700">
    <property type="component" value="Unassembled WGS sequence"/>
</dbReference>
<dbReference type="OrthoDB" id="10439602at2759"/>
<sequence length="58" mass="6390">MHGSDCPKCGATGQSDKTCSSCGAVCTPLIRFAFSHVQLKPPWLEQLLIRSFYANKFI</sequence>
<gene>
    <name evidence="1" type="ORF">LY89DRAFT_683482</name>
</gene>
<dbReference type="AlphaFoldDB" id="A0A194XEB2"/>
<keyword evidence="2" id="KW-1185">Reference proteome</keyword>
<dbReference type="RefSeq" id="XP_018072880.1">
    <property type="nucleotide sequence ID" value="XM_018214710.1"/>
</dbReference>
<dbReference type="GeneID" id="28824436"/>
<organism evidence="1 2">
    <name type="scientific">Mollisia scopiformis</name>
    <name type="common">Conifer needle endophyte fungus</name>
    <name type="synonym">Phialocephala scopiformis</name>
    <dbReference type="NCBI Taxonomy" id="149040"/>
    <lineage>
        <taxon>Eukaryota</taxon>
        <taxon>Fungi</taxon>
        <taxon>Dikarya</taxon>
        <taxon>Ascomycota</taxon>
        <taxon>Pezizomycotina</taxon>
        <taxon>Leotiomycetes</taxon>
        <taxon>Helotiales</taxon>
        <taxon>Mollisiaceae</taxon>
        <taxon>Mollisia</taxon>
    </lineage>
</organism>
<reference evidence="1 2" key="1">
    <citation type="submission" date="2015-10" db="EMBL/GenBank/DDBJ databases">
        <title>Full genome of DAOMC 229536 Phialocephala scopiformis, a fungal endophyte of spruce producing the potent anti-insectan compound rugulosin.</title>
        <authorList>
            <consortium name="DOE Joint Genome Institute"/>
            <person name="Walker A.K."/>
            <person name="Frasz S.L."/>
            <person name="Seifert K.A."/>
            <person name="Miller J.D."/>
            <person name="Mondo S.J."/>
            <person name="Labutti K."/>
            <person name="Lipzen A."/>
            <person name="Dockter R."/>
            <person name="Kennedy M."/>
            <person name="Grigoriev I.V."/>
            <person name="Spatafora J.W."/>
        </authorList>
    </citation>
    <scope>NUCLEOTIDE SEQUENCE [LARGE SCALE GENOMIC DNA]</scope>
    <source>
        <strain evidence="1 2">CBS 120377</strain>
    </source>
</reference>
<evidence type="ECO:0000313" key="2">
    <source>
        <dbReference type="Proteomes" id="UP000070700"/>
    </source>
</evidence>